<comment type="caution">
    <text evidence="9">The sequence shown here is derived from an EMBL/GenBank/DDBJ whole genome shotgun (WGS) entry which is preliminary data.</text>
</comment>
<dbReference type="Proteomes" id="UP000193335">
    <property type="component" value="Unassembled WGS sequence"/>
</dbReference>
<feature type="region of interest" description="Disordered" evidence="6">
    <location>
        <begin position="1"/>
        <end position="42"/>
    </location>
</feature>
<evidence type="ECO:0000256" key="3">
    <source>
        <dbReference type="ARBA" id="ARBA00023082"/>
    </source>
</evidence>
<feature type="compositionally biased region" description="Polar residues" evidence="6">
    <location>
        <begin position="10"/>
        <end position="19"/>
    </location>
</feature>
<dbReference type="InterPro" id="IPR013325">
    <property type="entry name" value="RNA_pol_sigma_r2"/>
</dbReference>
<dbReference type="NCBIfam" id="TIGR02937">
    <property type="entry name" value="sigma70-ECF"/>
    <property type="match status" value="1"/>
</dbReference>
<dbReference type="PANTHER" id="PTHR43133:SF58">
    <property type="entry name" value="ECF RNA POLYMERASE SIGMA FACTOR SIGD"/>
    <property type="match status" value="1"/>
</dbReference>
<dbReference type="SUPFAM" id="SSF88659">
    <property type="entry name" value="Sigma3 and sigma4 domains of RNA polymerase sigma factors"/>
    <property type="match status" value="1"/>
</dbReference>
<dbReference type="AlphaFoldDB" id="A0A1Y2JF61"/>
<dbReference type="InterPro" id="IPR014284">
    <property type="entry name" value="RNA_pol_sigma-70_dom"/>
</dbReference>
<name>A0A1Y2JF61_BRAJP</name>
<dbReference type="InterPro" id="IPR013249">
    <property type="entry name" value="RNA_pol_sigma70_r4_t2"/>
</dbReference>
<dbReference type="EMBL" id="NAFL01000274">
    <property type="protein sequence ID" value="OSJ27250.1"/>
    <property type="molecule type" value="Genomic_DNA"/>
</dbReference>
<evidence type="ECO:0000256" key="5">
    <source>
        <dbReference type="ARBA" id="ARBA00023163"/>
    </source>
</evidence>
<evidence type="ECO:0000313" key="10">
    <source>
        <dbReference type="Proteomes" id="UP000193335"/>
    </source>
</evidence>
<evidence type="ECO:0000259" key="8">
    <source>
        <dbReference type="Pfam" id="PF08281"/>
    </source>
</evidence>
<dbReference type="SUPFAM" id="SSF88946">
    <property type="entry name" value="Sigma2 domain of RNA polymerase sigma factors"/>
    <property type="match status" value="1"/>
</dbReference>
<dbReference type="Pfam" id="PF08281">
    <property type="entry name" value="Sigma70_r4_2"/>
    <property type="match status" value="1"/>
</dbReference>
<organism evidence="9 10">
    <name type="scientific">Bradyrhizobium japonicum</name>
    <dbReference type="NCBI Taxonomy" id="375"/>
    <lineage>
        <taxon>Bacteria</taxon>
        <taxon>Pseudomonadati</taxon>
        <taxon>Pseudomonadota</taxon>
        <taxon>Alphaproteobacteria</taxon>
        <taxon>Hyphomicrobiales</taxon>
        <taxon>Nitrobacteraceae</taxon>
        <taxon>Bradyrhizobium</taxon>
    </lineage>
</organism>
<proteinExistence type="inferred from homology"/>
<dbReference type="GO" id="GO:0003677">
    <property type="term" value="F:DNA binding"/>
    <property type="evidence" value="ECO:0007669"/>
    <property type="project" value="UniProtKB-KW"/>
</dbReference>
<dbReference type="Gene3D" id="1.10.10.10">
    <property type="entry name" value="Winged helix-like DNA-binding domain superfamily/Winged helix DNA-binding domain"/>
    <property type="match status" value="1"/>
</dbReference>
<dbReference type="InterPro" id="IPR007627">
    <property type="entry name" value="RNA_pol_sigma70_r2"/>
</dbReference>
<keyword evidence="4" id="KW-0238">DNA-binding</keyword>
<dbReference type="GO" id="GO:0016987">
    <property type="term" value="F:sigma factor activity"/>
    <property type="evidence" value="ECO:0007669"/>
    <property type="project" value="UniProtKB-KW"/>
</dbReference>
<sequence length="219" mass="24226">MKALSDDDISSSMATQSSGGDEPGRARPRGETDSPRHDRRKAARWERWNDCSERWGRLLLAARAGDGDAYERLLRELDLWLRAYYARRLPYPAADDARQEVLLAIHAKRHTFAASKPFGAWVTAIARYKWVDRVRDASRYSALALDEDIAIEDHEGAAISAAALDQLLGRLKPAQESVIRLVKLNGLSIARAAGATGQSAALVKINIHRGLKKLSTLVS</sequence>
<keyword evidence="3" id="KW-0731">Sigma factor</keyword>
<evidence type="ECO:0000259" key="7">
    <source>
        <dbReference type="Pfam" id="PF04542"/>
    </source>
</evidence>
<reference evidence="9 10" key="1">
    <citation type="submission" date="2017-03" db="EMBL/GenBank/DDBJ databases">
        <title>Whole genome sequences of fourteen strains of Bradyrhizobium canariense and one strain of Bradyrhizobium japonicum isolated from Lupinus (Papilionoideae: Genisteae) species in Algeria.</title>
        <authorList>
            <person name="Crovadore J."/>
            <person name="Chekireb D."/>
            <person name="Brachmann A."/>
            <person name="Chablais R."/>
            <person name="Cochard B."/>
            <person name="Lefort F."/>
        </authorList>
    </citation>
    <scope>NUCLEOTIDE SEQUENCE [LARGE SCALE GENOMIC DNA]</scope>
    <source>
        <strain evidence="9 10">UBMA197</strain>
    </source>
</reference>
<dbReference type="PANTHER" id="PTHR43133">
    <property type="entry name" value="RNA POLYMERASE ECF-TYPE SIGMA FACTO"/>
    <property type="match status" value="1"/>
</dbReference>
<evidence type="ECO:0000256" key="4">
    <source>
        <dbReference type="ARBA" id="ARBA00023125"/>
    </source>
</evidence>
<feature type="domain" description="RNA polymerase sigma factor 70 region 4 type 2" evidence="8">
    <location>
        <begin position="163"/>
        <end position="214"/>
    </location>
</feature>
<accession>A0A1Y2JF61</accession>
<dbReference type="InterPro" id="IPR036388">
    <property type="entry name" value="WH-like_DNA-bd_sf"/>
</dbReference>
<protein>
    <submittedName>
        <fullName evidence="9">RNA polymerase subunit sigma-24</fullName>
    </submittedName>
</protein>
<feature type="compositionally biased region" description="Basic and acidic residues" evidence="6">
    <location>
        <begin position="22"/>
        <end position="36"/>
    </location>
</feature>
<feature type="domain" description="RNA polymerase sigma-70 region 2" evidence="7">
    <location>
        <begin position="79"/>
        <end position="139"/>
    </location>
</feature>
<gene>
    <name evidence="9" type="ORF">BSZ19_33785</name>
</gene>
<comment type="similarity">
    <text evidence="1">Belongs to the sigma-70 factor family. ECF subfamily.</text>
</comment>
<keyword evidence="2" id="KW-0805">Transcription regulation</keyword>
<dbReference type="InterPro" id="IPR039425">
    <property type="entry name" value="RNA_pol_sigma-70-like"/>
</dbReference>
<keyword evidence="5" id="KW-0804">Transcription</keyword>
<evidence type="ECO:0000256" key="6">
    <source>
        <dbReference type="SAM" id="MobiDB-lite"/>
    </source>
</evidence>
<dbReference type="Pfam" id="PF04542">
    <property type="entry name" value="Sigma70_r2"/>
    <property type="match status" value="1"/>
</dbReference>
<evidence type="ECO:0000256" key="1">
    <source>
        <dbReference type="ARBA" id="ARBA00010641"/>
    </source>
</evidence>
<dbReference type="Gene3D" id="1.10.1740.10">
    <property type="match status" value="1"/>
</dbReference>
<evidence type="ECO:0000256" key="2">
    <source>
        <dbReference type="ARBA" id="ARBA00023015"/>
    </source>
</evidence>
<evidence type="ECO:0000313" key="9">
    <source>
        <dbReference type="EMBL" id="OSJ27250.1"/>
    </source>
</evidence>
<dbReference type="GO" id="GO:0006352">
    <property type="term" value="P:DNA-templated transcription initiation"/>
    <property type="evidence" value="ECO:0007669"/>
    <property type="project" value="InterPro"/>
</dbReference>
<dbReference type="InterPro" id="IPR013324">
    <property type="entry name" value="RNA_pol_sigma_r3/r4-like"/>
</dbReference>